<evidence type="ECO:0000313" key="1">
    <source>
        <dbReference type="EMBL" id="GHO41859.1"/>
    </source>
</evidence>
<dbReference type="AlphaFoldDB" id="A0A8J3HZ01"/>
<comment type="caution">
    <text evidence="1">The sequence shown here is derived from an EMBL/GenBank/DDBJ whole genome shotgun (WGS) entry which is preliminary data.</text>
</comment>
<gene>
    <name evidence="1" type="ORF">KSX_00220</name>
</gene>
<proteinExistence type="predicted"/>
<reference evidence="1" key="1">
    <citation type="submission" date="2020-10" db="EMBL/GenBank/DDBJ databases">
        <title>Taxonomic study of unclassified bacteria belonging to the class Ktedonobacteria.</title>
        <authorList>
            <person name="Yabe S."/>
            <person name="Wang C.M."/>
            <person name="Zheng Y."/>
            <person name="Sakai Y."/>
            <person name="Cavaletti L."/>
            <person name="Monciardini P."/>
            <person name="Donadio S."/>
        </authorList>
    </citation>
    <scope>NUCLEOTIDE SEQUENCE</scope>
    <source>
        <strain evidence="1">SOSP1-1</strain>
    </source>
</reference>
<dbReference type="Proteomes" id="UP000612362">
    <property type="component" value="Unassembled WGS sequence"/>
</dbReference>
<protein>
    <recommendedName>
        <fullName evidence="3">Transposase</fullName>
    </recommendedName>
</protein>
<keyword evidence="2" id="KW-1185">Reference proteome</keyword>
<name>A0A8J3HZ01_9CHLR</name>
<organism evidence="1 2">
    <name type="scientific">Ktedonospora formicarum</name>
    <dbReference type="NCBI Taxonomy" id="2778364"/>
    <lineage>
        <taxon>Bacteria</taxon>
        <taxon>Bacillati</taxon>
        <taxon>Chloroflexota</taxon>
        <taxon>Ktedonobacteria</taxon>
        <taxon>Ktedonobacterales</taxon>
        <taxon>Ktedonobacteraceae</taxon>
        <taxon>Ktedonospora</taxon>
    </lineage>
</organism>
<evidence type="ECO:0000313" key="2">
    <source>
        <dbReference type="Proteomes" id="UP000612362"/>
    </source>
</evidence>
<sequence length="70" mass="7459">MITSACGDGPECADQVLVTLRMQVRVKQGRDPQPSAAVIDSQSIKTSAVRGSEKGFDMGKKHMAASVMHL</sequence>
<evidence type="ECO:0008006" key="3">
    <source>
        <dbReference type="Google" id="ProtNLM"/>
    </source>
</evidence>
<dbReference type="EMBL" id="BNJF01000001">
    <property type="protein sequence ID" value="GHO41859.1"/>
    <property type="molecule type" value="Genomic_DNA"/>
</dbReference>
<dbReference type="RefSeq" id="WP_220191483.1">
    <property type="nucleotide sequence ID" value="NZ_BNJF01000001.1"/>
</dbReference>
<accession>A0A8J3HZ01</accession>